<dbReference type="SUPFAM" id="SSF51735">
    <property type="entry name" value="NAD(P)-binding Rossmann-fold domains"/>
    <property type="match status" value="1"/>
</dbReference>
<dbReference type="GO" id="GO:0008270">
    <property type="term" value="F:zinc ion binding"/>
    <property type="evidence" value="ECO:0007669"/>
    <property type="project" value="InterPro"/>
</dbReference>
<comment type="cofactor">
    <cofactor evidence="1 7">
        <name>Zn(2+)</name>
        <dbReference type="ChEBI" id="CHEBI:29105"/>
    </cofactor>
</comment>
<evidence type="ECO:0000259" key="8">
    <source>
        <dbReference type="SMART" id="SM00829"/>
    </source>
</evidence>
<dbReference type="EMBL" id="UGGV01000001">
    <property type="protein sequence ID" value="STO25394.1"/>
    <property type="molecule type" value="Genomic_DNA"/>
</dbReference>
<dbReference type="GO" id="GO:0004022">
    <property type="term" value="F:alcohol dehydrogenase (NAD+) activity"/>
    <property type="evidence" value="ECO:0007669"/>
    <property type="project" value="UniProtKB-EC"/>
</dbReference>
<evidence type="ECO:0000313" key="9">
    <source>
        <dbReference type="EMBL" id="SIR22504.1"/>
    </source>
</evidence>
<dbReference type="EC" id="1.1.1.1" evidence="10"/>
<dbReference type="GO" id="GO:0005737">
    <property type="term" value="C:cytoplasm"/>
    <property type="evidence" value="ECO:0007669"/>
    <property type="project" value="TreeGrafter"/>
</dbReference>
<dbReference type="SMART" id="SM00829">
    <property type="entry name" value="PKS_ER"/>
    <property type="match status" value="1"/>
</dbReference>
<dbReference type="OrthoDB" id="9771084at2"/>
<evidence type="ECO:0000256" key="6">
    <source>
        <dbReference type="ARBA" id="ARBA00023027"/>
    </source>
</evidence>
<dbReference type="InterPro" id="IPR002328">
    <property type="entry name" value="ADH_Zn_CS"/>
</dbReference>
<dbReference type="Gene3D" id="3.40.50.720">
    <property type="entry name" value="NAD(P)-binding Rossmann-like Domain"/>
    <property type="match status" value="1"/>
</dbReference>
<dbReference type="InterPro" id="IPR013149">
    <property type="entry name" value="ADH-like_C"/>
</dbReference>
<evidence type="ECO:0000313" key="10">
    <source>
        <dbReference type="EMBL" id="STO25394.1"/>
    </source>
</evidence>
<keyword evidence="6" id="KW-0520">NAD</keyword>
<feature type="domain" description="Enoyl reductase (ER)" evidence="8">
    <location>
        <begin position="13"/>
        <end position="334"/>
    </location>
</feature>
<evidence type="ECO:0000256" key="1">
    <source>
        <dbReference type="ARBA" id="ARBA00001947"/>
    </source>
</evidence>
<evidence type="ECO:0000256" key="3">
    <source>
        <dbReference type="ARBA" id="ARBA00022723"/>
    </source>
</evidence>
<dbReference type="CDD" id="cd08296">
    <property type="entry name" value="CAD_like"/>
    <property type="match status" value="1"/>
</dbReference>
<evidence type="ECO:0000256" key="2">
    <source>
        <dbReference type="ARBA" id="ARBA00008072"/>
    </source>
</evidence>
<evidence type="ECO:0000313" key="11">
    <source>
        <dbReference type="Proteomes" id="UP000186808"/>
    </source>
</evidence>
<sequence>MKTMKAVQVNKSGQWETVEKNLVMPAVNQVRIKVEACGVCHSDVFVKENLWPNLQFPRIPGHEVAGVIDEVGTSITKWKPGQRVGVGWAGARCGQCLPCRHGDFILCENHQITGLHYDGGYAQYMIAPVEALAAIPDELSFAEAAPLMCAGITTFNALRNSVARAGELVAIQGVGGLGHLAIQFANKMGFKTVALSSGVDKESLAKKLGAHIYLNSDVHDVVVELQKLGGARVILATAPSGKSITPLINALGNKGELLIVGASNDPIEVISTQLIGGNRSIKGWSSGSAIDIEETLQFCALTGIRPMIQQYPLAQAEQAFDDMMSNKARFRSVIVMQ</sequence>
<gene>
    <name evidence="10" type="ORF">NCTC11401_02229</name>
    <name evidence="9" type="ORF">SAMN05421777_10881</name>
</gene>
<evidence type="ECO:0000256" key="4">
    <source>
        <dbReference type="ARBA" id="ARBA00022833"/>
    </source>
</evidence>
<dbReference type="SUPFAM" id="SSF50129">
    <property type="entry name" value="GroES-like"/>
    <property type="match status" value="1"/>
</dbReference>
<keyword evidence="3 7" id="KW-0479">Metal-binding</keyword>
<protein>
    <submittedName>
        <fullName evidence="9 10">Alcohol dehydrogenase</fullName>
        <ecNumber evidence="10">1.1.1.1</ecNumber>
    </submittedName>
</protein>
<dbReference type="PANTHER" id="PTHR42940:SF7">
    <property type="entry name" value="ALCOHOL DEHYDROGENASE-LIKE N-TERMINAL DOMAIN-CONTAINING PROTEIN"/>
    <property type="match status" value="1"/>
</dbReference>
<dbReference type="Pfam" id="PF00107">
    <property type="entry name" value="ADH_zinc_N"/>
    <property type="match status" value="1"/>
</dbReference>
<organism evidence="10 12">
    <name type="scientific">Fluoribacter gormanii</name>
    <dbReference type="NCBI Taxonomy" id="464"/>
    <lineage>
        <taxon>Bacteria</taxon>
        <taxon>Pseudomonadati</taxon>
        <taxon>Pseudomonadota</taxon>
        <taxon>Gammaproteobacteria</taxon>
        <taxon>Legionellales</taxon>
        <taxon>Legionellaceae</taxon>
        <taxon>Fluoribacter</taxon>
    </lineage>
</organism>
<dbReference type="STRING" id="464.Lgor_2212"/>
<dbReference type="InterPro" id="IPR020843">
    <property type="entry name" value="ER"/>
</dbReference>
<name>A0A377GLA5_9GAMM</name>
<accession>A0A377GLA5</accession>
<keyword evidence="4 7" id="KW-0862">Zinc</keyword>
<dbReference type="EMBL" id="FTNL01000008">
    <property type="protein sequence ID" value="SIR22504.1"/>
    <property type="molecule type" value="Genomic_DNA"/>
</dbReference>
<keyword evidence="11" id="KW-1185">Reference proteome</keyword>
<dbReference type="Proteomes" id="UP000254374">
    <property type="component" value="Unassembled WGS sequence"/>
</dbReference>
<dbReference type="InterPro" id="IPR036291">
    <property type="entry name" value="NAD(P)-bd_dom_sf"/>
</dbReference>
<dbReference type="AlphaFoldDB" id="A0A377GLA5"/>
<reference evidence="9 11" key="1">
    <citation type="submission" date="2017-01" db="EMBL/GenBank/DDBJ databases">
        <authorList>
            <person name="Varghese N."/>
            <person name="Submissions S."/>
        </authorList>
    </citation>
    <scope>NUCLEOTIDE SEQUENCE [LARGE SCALE GENOMIC DNA]</scope>
    <source>
        <strain evidence="9 11">ATCC 33342</strain>
    </source>
</reference>
<dbReference type="PANTHER" id="PTHR42940">
    <property type="entry name" value="ALCOHOL DEHYDROGENASE 1-RELATED"/>
    <property type="match status" value="1"/>
</dbReference>
<dbReference type="InterPro" id="IPR013154">
    <property type="entry name" value="ADH-like_N"/>
</dbReference>
<dbReference type="FunFam" id="3.40.50.720:FF:000039">
    <property type="entry name" value="Alcohol dehydrogenase AdhP"/>
    <property type="match status" value="1"/>
</dbReference>
<proteinExistence type="inferred from homology"/>
<evidence type="ECO:0000313" key="12">
    <source>
        <dbReference type="Proteomes" id="UP000254374"/>
    </source>
</evidence>
<dbReference type="PROSITE" id="PS00059">
    <property type="entry name" value="ADH_ZINC"/>
    <property type="match status" value="1"/>
</dbReference>
<dbReference type="Gene3D" id="3.90.180.10">
    <property type="entry name" value="Medium-chain alcohol dehydrogenases, catalytic domain"/>
    <property type="match status" value="1"/>
</dbReference>
<evidence type="ECO:0000256" key="7">
    <source>
        <dbReference type="RuleBase" id="RU361277"/>
    </source>
</evidence>
<dbReference type="InterPro" id="IPR011032">
    <property type="entry name" value="GroES-like_sf"/>
</dbReference>
<reference evidence="10 12" key="2">
    <citation type="submission" date="2018-06" db="EMBL/GenBank/DDBJ databases">
        <authorList>
            <consortium name="Pathogen Informatics"/>
            <person name="Doyle S."/>
        </authorList>
    </citation>
    <scope>NUCLEOTIDE SEQUENCE [LARGE SCALE GENOMIC DNA]</scope>
    <source>
        <strain evidence="10 12">NCTC11401</strain>
    </source>
</reference>
<dbReference type="Pfam" id="PF08240">
    <property type="entry name" value="ADH_N"/>
    <property type="match status" value="1"/>
</dbReference>
<evidence type="ECO:0000256" key="5">
    <source>
        <dbReference type="ARBA" id="ARBA00023002"/>
    </source>
</evidence>
<dbReference type="RefSeq" id="WP_058468682.1">
    <property type="nucleotide sequence ID" value="NZ_CAAAIX010000015.1"/>
</dbReference>
<keyword evidence="5 10" id="KW-0560">Oxidoreductase</keyword>
<dbReference type="Proteomes" id="UP000186808">
    <property type="component" value="Unassembled WGS sequence"/>
</dbReference>
<comment type="similarity">
    <text evidence="2 7">Belongs to the zinc-containing alcohol dehydrogenase family.</text>
</comment>